<dbReference type="EMBL" id="JARYMX010000001">
    <property type="protein sequence ID" value="KAJ9567252.1"/>
    <property type="molecule type" value="Genomic_DNA"/>
</dbReference>
<protein>
    <submittedName>
        <fullName evidence="1">Uncharacterized protein</fullName>
    </submittedName>
</protein>
<reference evidence="1" key="1">
    <citation type="submission" date="2023-03" db="EMBL/GenBank/DDBJ databases">
        <title>Chromosome-scale reference genome and RAD-based genetic map of yellow starthistle (Centaurea solstitialis) reveal putative structural variation and QTLs associated with invader traits.</title>
        <authorList>
            <person name="Reatini B."/>
            <person name="Cang F.A."/>
            <person name="Jiang Q."/>
            <person name="Mckibben M.T.W."/>
            <person name="Barker M.S."/>
            <person name="Rieseberg L.H."/>
            <person name="Dlugosch K.M."/>
        </authorList>
    </citation>
    <scope>NUCLEOTIDE SEQUENCE</scope>
    <source>
        <strain evidence="1">CAN-66</strain>
        <tissue evidence="1">Leaf</tissue>
    </source>
</reference>
<accession>A0AA38UBR6</accession>
<sequence length="89" mass="10947">MDKMQTITFKDTQSLRNIITNPMTKKTTLTQWLHSNQIDDRGRHLTYLDYISDYKWDIKLDVKPLMILRQLTMWYTNISFSIWKIRFTW</sequence>
<dbReference type="AlphaFoldDB" id="A0AA38UBR6"/>
<organism evidence="1 2">
    <name type="scientific">Centaurea solstitialis</name>
    <name type="common">yellow star-thistle</name>
    <dbReference type="NCBI Taxonomy" id="347529"/>
    <lineage>
        <taxon>Eukaryota</taxon>
        <taxon>Viridiplantae</taxon>
        <taxon>Streptophyta</taxon>
        <taxon>Embryophyta</taxon>
        <taxon>Tracheophyta</taxon>
        <taxon>Spermatophyta</taxon>
        <taxon>Magnoliopsida</taxon>
        <taxon>eudicotyledons</taxon>
        <taxon>Gunneridae</taxon>
        <taxon>Pentapetalae</taxon>
        <taxon>asterids</taxon>
        <taxon>campanulids</taxon>
        <taxon>Asterales</taxon>
        <taxon>Asteraceae</taxon>
        <taxon>Carduoideae</taxon>
        <taxon>Cardueae</taxon>
        <taxon>Centaureinae</taxon>
        <taxon>Centaurea</taxon>
    </lineage>
</organism>
<dbReference type="Proteomes" id="UP001172457">
    <property type="component" value="Chromosome 1"/>
</dbReference>
<proteinExistence type="predicted"/>
<gene>
    <name evidence="1" type="ORF">OSB04_003218</name>
</gene>
<evidence type="ECO:0000313" key="2">
    <source>
        <dbReference type="Proteomes" id="UP001172457"/>
    </source>
</evidence>
<comment type="caution">
    <text evidence="1">The sequence shown here is derived from an EMBL/GenBank/DDBJ whole genome shotgun (WGS) entry which is preliminary data.</text>
</comment>
<name>A0AA38UBR6_9ASTR</name>
<evidence type="ECO:0000313" key="1">
    <source>
        <dbReference type="EMBL" id="KAJ9567252.1"/>
    </source>
</evidence>
<keyword evidence="2" id="KW-1185">Reference proteome</keyword>